<gene>
    <name evidence="1" type="ORF">B1A_20300</name>
</gene>
<dbReference type="AlphaFoldDB" id="T0ZPL3"/>
<protein>
    <submittedName>
        <fullName evidence="1">Uncharacterized protein</fullName>
    </submittedName>
</protein>
<name>T0ZPL3_9ZZZZ</name>
<dbReference type="EMBL" id="AUZX01014977">
    <property type="protein sequence ID" value="EQD30639.1"/>
    <property type="molecule type" value="Genomic_DNA"/>
</dbReference>
<comment type="caution">
    <text evidence="1">The sequence shown here is derived from an EMBL/GenBank/DDBJ whole genome shotgun (WGS) entry which is preliminary data.</text>
</comment>
<reference evidence="1" key="1">
    <citation type="submission" date="2013-08" db="EMBL/GenBank/DDBJ databases">
        <authorList>
            <person name="Mendez C."/>
            <person name="Richter M."/>
            <person name="Ferrer M."/>
            <person name="Sanchez J."/>
        </authorList>
    </citation>
    <scope>NUCLEOTIDE SEQUENCE</scope>
</reference>
<accession>T0ZPL3</accession>
<evidence type="ECO:0000313" key="1">
    <source>
        <dbReference type="EMBL" id="EQD30639.1"/>
    </source>
</evidence>
<proteinExistence type="predicted"/>
<reference evidence="1" key="2">
    <citation type="journal article" date="2014" name="ISME J.">
        <title>Microbial stratification in low pH oxic and suboxic macroscopic growths along an acid mine drainage.</title>
        <authorList>
            <person name="Mendez-Garcia C."/>
            <person name="Mesa V."/>
            <person name="Sprenger R.R."/>
            <person name="Richter M."/>
            <person name="Diez M.S."/>
            <person name="Solano J."/>
            <person name="Bargiela R."/>
            <person name="Golyshina O.V."/>
            <person name="Manteca A."/>
            <person name="Ramos J.L."/>
            <person name="Gallego J.R."/>
            <person name="Llorente I."/>
            <person name="Martins Dos Santos V.A."/>
            <person name="Jensen O.N."/>
            <person name="Pelaez A.I."/>
            <person name="Sanchez J."/>
            <person name="Ferrer M."/>
        </authorList>
    </citation>
    <scope>NUCLEOTIDE SEQUENCE</scope>
</reference>
<sequence length="225" mass="25117">MEVLNLLEKYHIVLVEKNAECESSATRLDRIADARSDVNLYAKYMAGAFGAVPNLSIAMSRRALNRRGTVNTLLLVGEGETEVAFLTHMKSLCAPRGCGLYVKVICAHGKGAKHVVDVAIRQSRNAAFDSVAALLDTDTDWNDQVQRRATEHCIHLLLSRPCVEAMLLRALGRSATGRDLKKRLKQLVQDPMDSHSYATLFDEHALEAARRNERVIEDLFRLFGR</sequence>
<organism evidence="1">
    <name type="scientific">mine drainage metagenome</name>
    <dbReference type="NCBI Taxonomy" id="410659"/>
    <lineage>
        <taxon>unclassified sequences</taxon>
        <taxon>metagenomes</taxon>
        <taxon>ecological metagenomes</taxon>
    </lineage>
</organism>